<gene>
    <name evidence="3" type="ORF">DA69_11280</name>
</gene>
<feature type="compositionally biased region" description="Low complexity" evidence="1">
    <location>
        <begin position="227"/>
        <end position="240"/>
    </location>
</feature>
<sequence length="269" mass="28437">MTSAALTSSSDTDWPRLLLGTLIGAVLGLLLLGVVVAAWWLGVARHDLQRLTASQGLEARLEQAAGPAAFGLTPVYVYDPDGAGRDWVAQTAPLWEAHGHEVRAIPVGADEALETDLARLAHRWAEPPRRPLILWRDGEDLVLCRCDSPRARTQARQALEASSSDAEPALTAPASPPSARRPPLPPTPKYPTLGPPPKTEASAPPPPAAAAPAPRATPTPRLPGDPAPATSAPAARATPPASAPAPRRERPPRRTDPPEARRDADSLFF</sequence>
<dbReference type="RefSeq" id="WP_025976927.1">
    <property type="nucleotide sequence ID" value="NZ_CP015614.1"/>
</dbReference>
<dbReference type="PRINTS" id="PR01217">
    <property type="entry name" value="PRICHEXTENSN"/>
</dbReference>
<feature type="compositionally biased region" description="Basic and acidic residues" evidence="1">
    <location>
        <begin position="246"/>
        <end position="269"/>
    </location>
</feature>
<keyword evidence="2" id="KW-0812">Transmembrane</keyword>
<evidence type="ECO:0000256" key="2">
    <source>
        <dbReference type="SAM" id="Phobius"/>
    </source>
</evidence>
<dbReference type="AlphaFoldDB" id="A0A172Y7R5"/>
<proteinExistence type="predicted"/>
<reference evidence="3 4" key="1">
    <citation type="journal article" date="2014" name="Genome Announc.">
        <title>Genome Sequence of a Promising Hydrogen-Producing Facultative Anaerobic Bacterium, Brevundimonas naejangsanensis Strain B1.</title>
        <authorList>
            <person name="Su H."/>
            <person name="Zhang T."/>
            <person name="Bao M."/>
            <person name="Jiang Y."/>
            <person name="Wang Y."/>
            <person name="Tan T."/>
        </authorList>
    </citation>
    <scope>NUCLEOTIDE SEQUENCE [LARGE SCALE GENOMIC DNA]</scope>
    <source>
        <strain evidence="3 4">B1</strain>
    </source>
</reference>
<feature type="compositionally biased region" description="Pro residues" evidence="1">
    <location>
        <begin position="174"/>
        <end position="226"/>
    </location>
</feature>
<keyword evidence="4" id="KW-1185">Reference proteome</keyword>
<evidence type="ECO:0000256" key="1">
    <source>
        <dbReference type="SAM" id="MobiDB-lite"/>
    </source>
</evidence>
<evidence type="ECO:0000313" key="4">
    <source>
        <dbReference type="Proteomes" id="UP000077603"/>
    </source>
</evidence>
<dbReference type="Proteomes" id="UP000077603">
    <property type="component" value="Chromosome"/>
</dbReference>
<feature type="compositionally biased region" description="Polar residues" evidence="1">
    <location>
        <begin position="155"/>
        <end position="165"/>
    </location>
</feature>
<accession>A0A172Y7R5</accession>
<organism evidence="3 4">
    <name type="scientific">Brevundimonas naejangsanensis</name>
    <dbReference type="NCBI Taxonomy" id="588932"/>
    <lineage>
        <taxon>Bacteria</taxon>
        <taxon>Pseudomonadati</taxon>
        <taxon>Pseudomonadota</taxon>
        <taxon>Alphaproteobacteria</taxon>
        <taxon>Caulobacterales</taxon>
        <taxon>Caulobacteraceae</taxon>
        <taxon>Brevundimonas</taxon>
    </lineage>
</organism>
<dbReference type="OrthoDB" id="7207193at2"/>
<feature type="region of interest" description="Disordered" evidence="1">
    <location>
        <begin position="155"/>
        <end position="269"/>
    </location>
</feature>
<dbReference type="EMBL" id="CP015614">
    <property type="protein sequence ID" value="ANF55279.1"/>
    <property type="molecule type" value="Genomic_DNA"/>
</dbReference>
<keyword evidence="2" id="KW-0472">Membrane</keyword>
<evidence type="ECO:0000313" key="3">
    <source>
        <dbReference type="EMBL" id="ANF55279.1"/>
    </source>
</evidence>
<dbReference type="STRING" id="588932.DA69_11280"/>
<keyword evidence="2" id="KW-1133">Transmembrane helix</keyword>
<name>A0A172Y7R5_9CAUL</name>
<feature type="transmembrane region" description="Helical" evidence="2">
    <location>
        <begin position="17"/>
        <end position="41"/>
    </location>
</feature>
<dbReference type="KEGG" id="bne:DA69_11280"/>
<protein>
    <submittedName>
        <fullName evidence="3">Uncharacterized protein</fullName>
    </submittedName>
</protein>